<feature type="non-terminal residue" evidence="2">
    <location>
        <position position="1"/>
    </location>
</feature>
<protein>
    <submittedName>
        <fullName evidence="2">(Atlantic silverside) hypothetical protein</fullName>
    </submittedName>
</protein>
<gene>
    <name evidence="2" type="ORF">MMEN_LOCUS5130</name>
</gene>
<name>A0A8S4ANT1_9TELE</name>
<feature type="compositionally biased region" description="Basic and acidic residues" evidence="1">
    <location>
        <begin position="165"/>
        <end position="196"/>
    </location>
</feature>
<organism evidence="2 3">
    <name type="scientific">Menidia menidia</name>
    <name type="common">Atlantic silverside</name>
    <dbReference type="NCBI Taxonomy" id="238744"/>
    <lineage>
        <taxon>Eukaryota</taxon>
        <taxon>Metazoa</taxon>
        <taxon>Chordata</taxon>
        <taxon>Craniata</taxon>
        <taxon>Vertebrata</taxon>
        <taxon>Euteleostomi</taxon>
        <taxon>Actinopterygii</taxon>
        <taxon>Neopterygii</taxon>
        <taxon>Teleostei</taxon>
        <taxon>Neoteleostei</taxon>
        <taxon>Acanthomorphata</taxon>
        <taxon>Ovalentaria</taxon>
        <taxon>Atherinomorphae</taxon>
        <taxon>Atheriniformes</taxon>
        <taxon>Atherinopsidae</taxon>
        <taxon>Menidiinae</taxon>
        <taxon>Menidia</taxon>
    </lineage>
</organism>
<dbReference type="Proteomes" id="UP000677803">
    <property type="component" value="Unassembled WGS sequence"/>
</dbReference>
<feature type="region of interest" description="Disordered" evidence="1">
    <location>
        <begin position="95"/>
        <end position="121"/>
    </location>
</feature>
<evidence type="ECO:0000313" key="3">
    <source>
        <dbReference type="Proteomes" id="UP000677803"/>
    </source>
</evidence>
<proteinExistence type="predicted"/>
<comment type="caution">
    <text evidence="2">The sequence shown here is derived from an EMBL/GenBank/DDBJ whole genome shotgun (WGS) entry which is preliminary data.</text>
</comment>
<dbReference type="AlphaFoldDB" id="A0A8S4ANT1"/>
<sequence>TILLAAVAILSLALMISLCINVKLCIKQQAMLRRAHLRLKVITFMASIMKSSKKILMIIRSSRKIQSMETLPQRDKPSEPDLNYASLDLKIAKKRKMKNRHQQGHLQGRNKPQEQPSSPANAFSEMDVDVDAHLPSKDINTMVSHSSIYLNSQQIAQETEELEMEMGREREREGEGGSRDWEGDGESQERMERDDSCTGNAKLTESENSPNCSDHF</sequence>
<reference evidence="2" key="1">
    <citation type="submission" date="2021-05" db="EMBL/GenBank/DDBJ databases">
        <authorList>
            <person name="Tigano A."/>
        </authorList>
    </citation>
    <scope>NUCLEOTIDE SEQUENCE</scope>
</reference>
<evidence type="ECO:0000256" key="1">
    <source>
        <dbReference type="SAM" id="MobiDB-lite"/>
    </source>
</evidence>
<accession>A0A8S4ANT1</accession>
<feature type="compositionally biased region" description="Polar residues" evidence="1">
    <location>
        <begin position="197"/>
        <end position="216"/>
    </location>
</feature>
<dbReference type="EMBL" id="CAJRST010004446">
    <property type="protein sequence ID" value="CAG5873476.1"/>
    <property type="molecule type" value="Genomic_DNA"/>
</dbReference>
<dbReference type="OrthoDB" id="8952491at2759"/>
<keyword evidence="3" id="KW-1185">Reference proteome</keyword>
<feature type="region of interest" description="Disordered" evidence="1">
    <location>
        <begin position="160"/>
        <end position="216"/>
    </location>
</feature>
<evidence type="ECO:0000313" key="2">
    <source>
        <dbReference type="EMBL" id="CAG5873476.1"/>
    </source>
</evidence>